<sequence length="43" mass="4819">MDIRTVMVTGANPRTAAAIAAEGPEWRTGYLAQRKVERWSRDS</sequence>
<dbReference type="EMBL" id="BAABJM010000009">
    <property type="protein sequence ID" value="GAA5068523.1"/>
    <property type="molecule type" value="Genomic_DNA"/>
</dbReference>
<evidence type="ECO:0000313" key="1">
    <source>
        <dbReference type="EMBL" id="GAA5068523.1"/>
    </source>
</evidence>
<gene>
    <name evidence="1" type="ORF">GCM10023318_58940</name>
</gene>
<name>A0ABP9L376_9NOCA</name>
<organism evidence="1 2">
    <name type="scientific">Nocardia callitridis</name>
    <dbReference type="NCBI Taxonomy" id="648753"/>
    <lineage>
        <taxon>Bacteria</taxon>
        <taxon>Bacillati</taxon>
        <taxon>Actinomycetota</taxon>
        <taxon>Actinomycetes</taxon>
        <taxon>Mycobacteriales</taxon>
        <taxon>Nocardiaceae</taxon>
        <taxon>Nocardia</taxon>
    </lineage>
</organism>
<keyword evidence="2" id="KW-1185">Reference proteome</keyword>
<reference evidence="2" key="1">
    <citation type="journal article" date="2019" name="Int. J. Syst. Evol. Microbiol.">
        <title>The Global Catalogue of Microorganisms (GCM) 10K type strain sequencing project: providing services to taxonomists for standard genome sequencing and annotation.</title>
        <authorList>
            <consortium name="The Broad Institute Genomics Platform"/>
            <consortium name="The Broad Institute Genome Sequencing Center for Infectious Disease"/>
            <person name="Wu L."/>
            <person name="Ma J."/>
        </authorList>
    </citation>
    <scope>NUCLEOTIDE SEQUENCE [LARGE SCALE GENOMIC DNA]</scope>
    <source>
        <strain evidence="2">JCM 18298</strain>
    </source>
</reference>
<proteinExistence type="predicted"/>
<comment type="caution">
    <text evidence="1">The sequence shown here is derived from an EMBL/GenBank/DDBJ whole genome shotgun (WGS) entry which is preliminary data.</text>
</comment>
<protein>
    <submittedName>
        <fullName evidence="1">Uncharacterized protein</fullName>
    </submittedName>
</protein>
<dbReference type="Proteomes" id="UP001500603">
    <property type="component" value="Unassembled WGS sequence"/>
</dbReference>
<evidence type="ECO:0000313" key="2">
    <source>
        <dbReference type="Proteomes" id="UP001500603"/>
    </source>
</evidence>
<accession>A0ABP9L376</accession>